<evidence type="ECO:0000256" key="8">
    <source>
        <dbReference type="ARBA" id="ARBA00040505"/>
    </source>
</evidence>
<dbReference type="GO" id="GO:0047992">
    <property type="term" value="F:hydroxylysine kinase activity"/>
    <property type="evidence" value="ECO:0007669"/>
    <property type="project" value="UniProtKB-EC"/>
</dbReference>
<keyword evidence="3" id="KW-0808">Transferase</keyword>
<dbReference type="PANTHER" id="PTHR21064:SF1">
    <property type="entry name" value="HYDROXYLYSINE KINASE"/>
    <property type="match status" value="1"/>
</dbReference>
<gene>
    <name evidence="10" type="ORF">PCO31110_04529</name>
</gene>
<dbReference type="SUPFAM" id="SSF56112">
    <property type="entry name" value="Protein kinase-like (PK-like)"/>
    <property type="match status" value="1"/>
</dbReference>
<reference evidence="10 11" key="1">
    <citation type="submission" date="2019-08" db="EMBL/GenBank/DDBJ databases">
        <authorList>
            <person name="Peeters C."/>
        </authorList>
    </citation>
    <scope>NUCLEOTIDE SEQUENCE [LARGE SCALE GENOMIC DNA]</scope>
    <source>
        <strain evidence="10 11">LMG 31110</strain>
    </source>
</reference>
<dbReference type="InterPro" id="IPR011009">
    <property type="entry name" value="Kinase-like_dom_sf"/>
</dbReference>
<evidence type="ECO:0000313" key="10">
    <source>
        <dbReference type="EMBL" id="VVE47100.1"/>
    </source>
</evidence>
<organism evidence="10 11">
    <name type="scientific">Pandoraea communis</name>
    <dbReference type="NCBI Taxonomy" id="2508297"/>
    <lineage>
        <taxon>Bacteria</taxon>
        <taxon>Pseudomonadati</taxon>
        <taxon>Pseudomonadota</taxon>
        <taxon>Betaproteobacteria</taxon>
        <taxon>Burkholderiales</taxon>
        <taxon>Burkholderiaceae</taxon>
        <taxon>Pandoraea</taxon>
    </lineage>
</organism>
<comment type="catalytic activity">
    <reaction evidence="5">
        <text>(5R)-5-hydroxy-L-lysine + GTP = (5R)-5-phosphooxy-L-lysine + GDP + H(+)</text>
        <dbReference type="Rhea" id="RHEA:19049"/>
        <dbReference type="ChEBI" id="CHEBI:15378"/>
        <dbReference type="ChEBI" id="CHEBI:37565"/>
        <dbReference type="ChEBI" id="CHEBI:57882"/>
        <dbReference type="ChEBI" id="CHEBI:58189"/>
        <dbReference type="ChEBI" id="CHEBI:58357"/>
        <dbReference type="EC" id="2.7.1.81"/>
    </reaction>
</comment>
<dbReference type="Pfam" id="PF01636">
    <property type="entry name" value="APH"/>
    <property type="match status" value="1"/>
</dbReference>
<evidence type="ECO:0000259" key="9">
    <source>
        <dbReference type="Pfam" id="PF01636"/>
    </source>
</evidence>
<dbReference type="PANTHER" id="PTHR21064">
    <property type="entry name" value="AMINOGLYCOSIDE PHOSPHOTRANSFERASE DOMAIN-CONTAINING PROTEIN-RELATED"/>
    <property type="match status" value="1"/>
</dbReference>
<name>A0A5E4YF29_9BURK</name>
<dbReference type="GO" id="GO:0005737">
    <property type="term" value="C:cytoplasm"/>
    <property type="evidence" value="ECO:0007669"/>
    <property type="project" value="UniProtKB-SubCell"/>
</dbReference>
<keyword evidence="4 10" id="KW-0418">Kinase</keyword>
<keyword evidence="2" id="KW-0963">Cytoplasm</keyword>
<comment type="function">
    <text evidence="6">Catalyzes the GTP-dependent phosphorylation of 5-hydroxy-L-lysine.</text>
</comment>
<evidence type="ECO:0000313" key="11">
    <source>
        <dbReference type="Proteomes" id="UP000337189"/>
    </source>
</evidence>
<evidence type="ECO:0000256" key="6">
    <source>
        <dbReference type="ARBA" id="ARBA00037368"/>
    </source>
</evidence>
<dbReference type="EC" id="2.7.1.81" evidence="7"/>
<evidence type="ECO:0000256" key="4">
    <source>
        <dbReference type="ARBA" id="ARBA00022777"/>
    </source>
</evidence>
<proteinExistence type="predicted"/>
<dbReference type="AlphaFoldDB" id="A0A5E4YF29"/>
<evidence type="ECO:0000256" key="3">
    <source>
        <dbReference type="ARBA" id="ARBA00022679"/>
    </source>
</evidence>
<dbReference type="Proteomes" id="UP000337189">
    <property type="component" value="Unassembled WGS sequence"/>
</dbReference>
<evidence type="ECO:0000256" key="7">
    <source>
        <dbReference type="ARBA" id="ARBA00038873"/>
    </source>
</evidence>
<accession>A0A5E4YF29</accession>
<evidence type="ECO:0000256" key="2">
    <source>
        <dbReference type="ARBA" id="ARBA00022490"/>
    </source>
</evidence>
<dbReference type="InterPro" id="IPR050249">
    <property type="entry name" value="Pseudomonas-type_ThrB"/>
</dbReference>
<protein>
    <recommendedName>
        <fullName evidence="8">Hydroxylysine kinase</fullName>
        <ecNumber evidence="7">2.7.1.81</ecNumber>
    </recommendedName>
</protein>
<feature type="domain" description="Aminoglycoside phosphotransferase" evidence="9">
    <location>
        <begin position="41"/>
        <end position="261"/>
    </location>
</feature>
<comment type="subcellular location">
    <subcellularLocation>
        <location evidence="1">Cytoplasm</location>
    </subcellularLocation>
</comment>
<dbReference type="EMBL" id="CABPSJ010000007">
    <property type="protein sequence ID" value="VVE47100.1"/>
    <property type="molecule type" value="Genomic_DNA"/>
</dbReference>
<dbReference type="RefSeq" id="WP_150691426.1">
    <property type="nucleotide sequence ID" value="NZ_CABPSJ010000007.1"/>
</dbReference>
<dbReference type="Gene3D" id="3.90.1200.10">
    <property type="match status" value="1"/>
</dbReference>
<sequence length="361" mass="40696">MKHENLEFMADEVLNTRVEKWSLAQVREVARDVFDVDGEITALTGERDQNFQVKTSTGVDYLLKVTHPAEAREVTMFQTKVQGRLMAATNALPVPHIVRAKDGQLIHWHTDRTGASHAVRLMTFLPGVPLYKVERSTAQRIALGRALAQLDMALTGFDIEQPYQTFLWDTQRADQLRGLLPFIEDGERRKLAQRLMDRFAHEVRPQLVHLRRQVIHNDLNAYNVMVDAVCHDKVTGILDFGDIVIGPLVFDVGVAAAYQLAPTGNPLISAGEFIAGYHATHPLTDEEIDLLPDLIATRLLTTVAITGWRATLHPENREYILRNNPLSWDGLLRISTMSRNETAGTIRRAIETFEECKHVNG</sequence>
<evidence type="ECO:0000256" key="1">
    <source>
        <dbReference type="ARBA" id="ARBA00004496"/>
    </source>
</evidence>
<evidence type="ECO:0000256" key="5">
    <source>
        <dbReference type="ARBA" id="ARBA00036820"/>
    </source>
</evidence>
<dbReference type="InterPro" id="IPR002575">
    <property type="entry name" value="Aminoglycoside_PTrfase"/>
</dbReference>
<dbReference type="OrthoDB" id="156345at2"/>